<evidence type="ECO:0000313" key="2">
    <source>
        <dbReference type="Proteomes" id="UP000033934"/>
    </source>
</evidence>
<accession>A0A0G0PM34</accession>
<dbReference type="Proteomes" id="UP000033934">
    <property type="component" value="Unassembled WGS sequence"/>
</dbReference>
<organism evidence="1 2">
    <name type="scientific">Berkelbacteria bacterium GW2011_GWA2_38_9</name>
    <dbReference type="NCBI Taxonomy" id="1618334"/>
    <lineage>
        <taxon>Bacteria</taxon>
        <taxon>Candidatus Berkelbacteria</taxon>
    </lineage>
</organism>
<dbReference type="AlphaFoldDB" id="A0A0G0PM34"/>
<sequence>MNETEFNQPDPELAHKLQEKAKKEKINATAAVGKNVYLDRLKGTNNLVDHDGAFRHDYMLLSLLELSKNDPRFTKEVEEISSKLTKELVGDQQNSDGDLENLLLTQLAGDALDDTDEENVQDIDHNAREADRFIDATTALTLKNSQQEGLNKETLIANGAKMIDDLIYESTDPDFIYAHRSKRIPKIIQQAAVLSVLSDRYPEIREQITEQAERIADYANHMLDQNELKLALPALIVLNSFKNPPKSRYN</sequence>
<gene>
    <name evidence="1" type="ORF">UT11_C0007G0018</name>
</gene>
<proteinExistence type="predicted"/>
<comment type="caution">
    <text evidence="1">The sequence shown here is derived from an EMBL/GenBank/DDBJ whole genome shotgun (WGS) entry which is preliminary data.</text>
</comment>
<protein>
    <submittedName>
        <fullName evidence="1">Uncharacterized protein</fullName>
    </submittedName>
</protein>
<reference evidence="1 2" key="1">
    <citation type="journal article" date="2015" name="Nature">
        <title>rRNA introns, odd ribosomes, and small enigmatic genomes across a large radiation of phyla.</title>
        <authorList>
            <person name="Brown C.T."/>
            <person name="Hug L.A."/>
            <person name="Thomas B.C."/>
            <person name="Sharon I."/>
            <person name="Castelle C.J."/>
            <person name="Singh A."/>
            <person name="Wilkins M.J."/>
            <person name="Williams K.H."/>
            <person name="Banfield J.F."/>
        </authorList>
    </citation>
    <scope>NUCLEOTIDE SEQUENCE [LARGE SCALE GENOMIC DNA]</scope>
</reference>
<evidence type="ECO:0000313" key="1">
    <source>
        <dbReference type="EMBL" id="KKQ90376.1"/>
    </source>
</evidence>
<name>A0A0G0PM34_9BACT</name>
<dbReference type="EMBL" id="LBVO01000007">
    <property type="protein sequence ID" value="KKQ90376.1"/>
    <property type="molecule type" value="Genomic_DNA"/>
</dbReference>